<evidence type="ECO:0000313" key="2">
    <source>
        <dbReference type="Proteomes" id="UP000265926"/>
    </source>
</evidence>
<reference evidence="1 2" key="1">
    <citation type="submission" date="2018-08" db="EMBL/GenBank/DDBJ databases">
        <title>Pallidiluteibacterium maritimus gen. nov., sp. nov., isolated from coastal sediment.</title>
        <authorList>
            <person name="Zhou L.Y."/>
        </authorList>
    </citation>
    <scope>NUCLEOTIDE SEQUENCE [LARGE SCALE GENOMIC DNA]</scope>
    <source>
        <strain evidence="1 2">XSD2</strain>
    </source>
</reference>
<proteinExistence type="predicted"/>
<gene>
    <name evidence="1" type="ORF">D1614_23555</name>
</gene>
<evidence type="ECO:0000313" key="1">
    <source>
        <dbReference type="EMBL" id="RIJ45277.1"/>
    </source>
</evidence>
<accession>A0A399STL1</accession>
<organism evidence="1 2">
    <name type="scientific">Maribellus luteus</name>
    <dbReference type="NCBI Taxonomy" id="2305463"/>
    <lineage>
        <taxon>Bacteria</taxon>
        <taxon>Pseudomonadati</taxon>
        <taxon>Bacteroidota</taxon>
        <taxon>Bacteroidia</taxon>
        <taxon>Marinilabiliales</taxon>
        <taxon>Prolixibacteraceae</taxon>
        <taxon>Maribellus</taxon>
    </lineage>
</organism>
<protein>
    <submittedName>
        <fullName evidence="1">Uncharacterized protein</fullName>
    </submittedName>
</protein>
<dbReference type="EMBL" id="QWGR01000039">
    <property type="protein sequence ID" value="RIJ45277.1"/>
    <property type="molecule type" value="Genomic_DNA"/>
</dbReference>
<sequence>MNSFPHITEEYYCQNCNCFRTSIEVNADWKCIKCSNHIEIRIKTKILDNSCFRIRASELATNDMILLDRNDEFRTVLDLKKEGDNFKVAIERYRAINIHKDNFILKLHGGWYHNKEKSRVGKGESHP</sequence>
<keyword evidence="2" id="KW-1185">Reference proteome</keyword>
<dbReference type="Proteomes" id="UP000265926">
    <property type="component" value="Unassembled WGS sequence"/>
</dbReference>
<comment type="caution">
    <text evidence="1">The sequence shown here is derived from an EMBL/GenBank/DDBJ whole genome shotgun (WGS) entry which is preliminary data.</text>
</comment>
<dbReference type="AlphaFoldDB" id="A0A399STL1"/>
<name>A0A399STL1_9BACT</name>